<dbReference type="Pfam" id="PF16344">
    <property type="entry name" value="FecR_C"/>
    <property type="match status" value="1"/>
</dbReference>
<dbReference type="EMBL" id="JAHSPG010000018">
    <property type="protein sequence ID" value="MBV4360396.1"/>
    <property type="molecule type" value="Genomic_DNA"/>
</dbReference>
<keyword evidence="1" id="KW-0472">Membrane</keyword>
<keyword evidence="1" id="KW-0812">Transmembrane</keyword>
<reference evidence="4" key="1">
    <citation type="submission" date="2021-06" db="EMBL/GenBank/DDBJ databases">
        <authorList>
            <person name="Huq M.A."/>
        </authorList>
    </citation>
    <scope>NUCLEOTIDE SEQUENCE</scope>
    <source>
        <strain evidence="4">MAH-26</strain>
    </source>
</reference>
<dbReference type="InterPro" id="IPR032508">
    <property type="entry name" value="FecR_C"/>
</dbReference>
<keyword evidence="5" id="KW-1185">Reference proteome</keyword>
<dbReference type="InterPro" id="IPR006860">
    <property type="entry name" value="FecR"/>
</dbReference>
<evidence type="ECO:0000259" key="3">
    <source>
        <dbReference type="Pfam" id="PF16344"/>
    </source>
</evidence>
<comment type="caution">
    <text evidence="4">The sequence shown here is derived from an EMBL/GenBank/DDBJ whole genome shotgun (WGS) entry which is preliminary data.</text>
</comment>
<feature type="domain" description="Protein FecR C-terminal" evidence="3">
    <location>
        <begin position="322"/>
        <end position="389"/>
    </location>
</feature>
<dbReference type="InterPro" id="IPR012373">
    <property type="entry name" value="Ferrdict_sens_TM"/>
</dbReference>
<name>A0A9E2SCD4_9BACT</name>
<sequence length="392" mass="43677">MNEDFAELLNKYLNKTITQPEMVQMARLLELPECQLQLAAFIDENLEGVPFNIAIPEPDAEGIYRQVLNRTGQNSTARVVSISRRISKLKWTAAAVVILAIGTTAYFSFFKRSQSPELAELSQQQRYKNDIAPAKQGVILTLDDGSTKMLDTVASGDVIIEGMTKAIKQGESISFSGNKSSEVAYNTIATQKGKMFHLQLADGTDVWLDALSSIHFPTVFPGSERLVEVTGQAYFEVAKNPKQPFKVKVGTQTIDVLGTHFNVNSYDDHSIQTTLLEGAVKVNANGDSKLMQPGQQAKVAGGAINISDAVDMNEVMAWKEGRFEFNKVSVEEMMNQLARWYDIEVVYKDTINKTFVAEIQRDMPVSELLKLLEMTKQIKFSIEGNKVTIMKW</sequence>
<gene>
    <name evidence="4" type="ORF">KTO63_24745</name>
</gene>
<dbReference type="GO" id="GO:0016989">
    <property type="term" value="F:sigma factor antagonist activity"/>
    <property type="evidence" value="ECO:0007669"/>
    <property type="project" value="TreeGrafter"/>
</dbReference>
<feature type="transmembrane region" description="Helical" evidence="1">
    <location>
        <begin position="91"/>
        <end position="110"/>
    </location>
</feature>
<keyword evidence="1" id="KW-1133">Transmembrane helix</keyword>
<organism evidence="4 5">
    <name type="scientific">Pinibacter aurantiacus</name>
    <dbReference type="NCBI Taxonomy" id="2851599"/>
    <lineage>
        <taxon>Bacteria</taxon>
        <taxon>Pseudomonadati</taxon>
        <taxon>Bacteroidota</taxon>
        <taxon>Chitinophagia</taxon>
        <taxon>Chitinophagales</taxon>
        <taxon>Chitinophagaceae</taxon>
        <taxon>Pinibacter</taxon>
    </lineage>
</organism>
<evidence type="ECO:0000313" key="4">
    <source>
        <dbReference type="EMBL" id="MBV4360396.1"/>
    </source>
</evidence>
<dbReference type="RefSeq" id="WP_217794733.1">
    <property type="nucleotide sequence ID" value="NZ_JAHSPG010000018.1"/>
</dbReference>
<accession>A0A9E2SCD4</accession>
<evidence type="ECO:0000313" key="5">
    <source>
        <dbReference type="Proteomes" id="UP000812270"/>
    </source>
</evidence>
<dbReference type="PANTHER" id="PTHR30273">
    <property type="entry name" value="PERIPLASMIC SIGNAL SENSOR AND SIGMA FACTOR ACTIVATOR FECR-RELATED"/>
    <property type="match status" value="1"/>
</dbReference>
<protein>
    <submittedName>
        <fullName evidence="4">FecR domain-containing protein</fullName>
    </submittedName>
</protein>
<evidence type="ECO:0000256" key="1">
    <source>
        <dbReference type="SAM" id="Phobius"/>
    </source>
</evidence>
<feature type="domain" description="FecR protein" evidence="2">
    <location>
        <begin position="187"/>
        <end position="281"/>
    </location>
</feature>
<evidence type="ECO:0000259" key="2">
    <source>
        <dbReference type="Pfam" id="PF04773"/>
    </source>
</evidence>
<proteinExistence type="predicted"/>
<dbReference type="Pfam" id="PF04773">
    <property type="entry name" value="FecR"/>
    <property type="match status" value="1"/>
</dbReference>
<dbReference type="PANTHER" id="PTHR30273:SF2">
    <property type="entry name" value="PROTEIN FECR"/>
    <property type="match status" value="1"/>
</dbReference>
<dbReference type="AlphaFoldDB" id="A0A9E2SCD4"/>
<dbReference type="Proteomes" id="UP000812270">
    <property type="component" value="Unassembled WGS sequence"/>
</dbReference>